<keyword evidence="3" id="KW-1185">Reference proteome</keyword>
<dbReference type="EMBL" id="JAWQEG010000786">
    <property type="protein sequence ID" value="KAK3885598.1"/>
    <property type="molecule type" value="Genomic_DNA"/>
</dbReference>
<protein>
    <submittedName>
        <fullName evidence="2">Uncharacterized protein</fullName>
    </submittedName>
</protein>
<sequence length="162" mass="18360">MFSKFRRLAPDKLTAAKRTFTELEIEINVVQLGLDYNHLAREQQQDPEASATRTSITSLQWRDVPLDDSSITILCDISTETFYPHPRRRRRLSPSMLPSCQDATTQYGSHNFPGFSSVFEPLQKRASTSPQLKWFSATRSWYPANSSPTPLQTTTSSASEIS</sequence>
<evidence type="ECO:0000313" key="2">
    <source>
        <dbReference type="EMBL" id="KAK3885598.1"/>
    </source>
</evidence>
<dbReference type="Proteomes" id="UP001286313">
    <property type="component" value="Unassembled WGS sequence"/>
</dbReference>
<accession>A0AAE1G393</accession>
<feature type="compositionally biased region" description="Low complexity" evidence="1">
    <location>
        <begin position="146"/>
        <end position="162"/>
    </location>
</feature>
<organism evidence="2 3">
    <name type="scientific">Petrolisthes cinctipes</name>
    <name type="common">Flat porcelain crab</name>
    <dbReference type="NCBI Taxonomy" id="88211"/>
    <lineage>
        <taxon>Eukaryota</taxon>
        <taxon>Metazoa</taxon>
        <taxon>Ecdysozoa</taxon>
        <taxon>Arthropoda</taxon>
        <taxon>Crustacea</taxon>
        <taxon>Multicrustacea</taxon>
        <taxon>Malacostraca</taxon>
        <taxon>Eumalacostraca</taxon>
        <taxon>Eucarida</taxon>
        <taxon>Decapoda</taxon>
        <taxon>Pleocyemata</taxon>
        <taxon>Anomura</taxon>
        <taxon>Galatheoidea</taxon>
        <taxon>Porcellanidae</taxon>
        <taxon>Petrolisthes</taxon>
    </lineage>
</organism>
<feature type="region of interest" description="Disordered" evidence="1">
    <location>
        <begin position="141"/>
        <end position="162"/>
    </location>
</feature>
<reference evidence="2" key="1">
    <citation type="submission" date="2023-10" db="EMBL/GenBank/DDBJ databases">
        <title>Genome assemblies of two species of porcelain crab, Petrolisthes cinctipes and Petrolisthes manimaculis (Anomura: Porcellanidae).</title>
        <authorList>
            <person name="Angst P."/>
        </authorList>
    </citation>
    <scope>NUCLEOTIDE SEQUENCE</scope>
    <source>
        <strain evidence="2">PB745_01</strain>
        <tissue evidence="2">Gill</tissue>
    </source>
</reference>
<comment type="caution">
    <text evidence="2">The sequence shown here is derived from an EMBL/GenBank/DDBJ whole genome shotgun (WGS) entry which is preliminary data.</text>
</comment>
<dbReference type="AlphaFoldDB" id="A0AAE1G393"/>
<name>A0AAE1G393_PETCI</name>
<evidence type="ECO:0000256" key="1">
    <source>
        <dbReference type="SAM" id="MobiDB-lite"/>
    </source>
</evidence>
<gene>
    <name evidence="2" type="ORF">Pcinc_010190</name>
</gene>
<proteinExistence type="predicted"/>
<evidence type="ECO:0000313" key="3">
    <source>
        <dbReference type="Proteomes" id="UP001286313"/>
    </source>
</evidence>